<dbReference type="InterPro" id="IPR011009">
    <property type="entry name" value="Kinase-like_dom_sf"/>
</dbReference>
<evidence type="ECO:0000256" key="5">
    <source>
        <dbReference type="ARBA" id="ARBA00022777"/>
    </source>
</evidence>
<sequence>MHDIRLPTPHRMHPLPVFRRRDLRVLRKLGSGSSGKVYLVRDANSNDARALKVVRKHNILQTLRAARWSMPLLAFWEDATSYHLLMPFYERDLEAELRCHGGKLSLESAVLFMAQILIALDEITRTVLVHRDVKPANIFLDAQGRLVLGDFGLARAFGTPPAPAQRATLPEWVTENEPTYLGMAVSFSVDLWAAAVTLFVMLCGRVSSLAITPR</sequence>
<keyword evidence="3" id="KW-0808">Transferase</keyword>
<dbReference type="GO" id="GO:0004674">
    <property type="term" value="F:protein serine/threonine kinase activity"/>
    <property type="evidence" value="ECO:0007669"/>
    <property type="project" value="UniProtKB-KW"/>
</dbReference>
<evidence type="ECO:0000256" key="10">
    <source>
        <dbReference type="RuleBase" id="RU000304"/>
    </source>
</evidence>
<organism evidence="12 13">
    <name type="scientific">Schizophyllum amplum</name>
    <dbReference type="NCBI Taxonomy" id="97359"/>
    <lineage>
        <taxon>Eukaryota</taxon>
        <taxon>Fungi</taxon>
        <taxon>Dikarya</taxon>
        <taxon>Basidiomycota</taxon>
        <taxon>Agaricomycotina</taxon>
        <taxon>Agaricomycetes</taxon>
        <taxon>Agaricomycetidae</taxon>
        <taxon>Agaricales</taxon>
        <taxon>Schizophyllaceae</taxon>
        <taxon>Schizophyllum</taxon>
    </lineage>
</organism>
<evidence type="ECO:0000313" key="13">
    <source>
        <dbReference type="Proteomes" id="UP000320762"/>
    </source>
</evidence>
<comment type="catalytic activity">
    <reaction evidence="7">
        <text>L-threonyl-[protein] + ATP = O-phospho-L-threonyl-[protein] + ADP + H(+)</text>
        <dbReference type="Rhea" id="RHEA:46608"/>
        <dbReference type="Rhea" id="RHEA-COMP:11060"/>
        <dbReference type="Rhea" id="RHEA-COMP:11605"/>
        <dbReference type="ChEBI" id="CHEBI:15378"/>
        <dbReference type="ChEBI" id="CHEBI:30013"/>
        <dbReference type="ChEBI" id="CHEBI:30616"/>
        <dbReference type="ChEBI" id="CHEBI:61977"/>
        <dbReference type="ChEBI" id="CHEBI:456216"/>
        <dbReference type="EC" id="2.7.11.1"/>
    </reaction>
</comment>
<proteinExistence type="inferred from homology"/>
<name>A0A550C459_9AGAR</name>
<dbReference type="Gene3D" id="1.10.510.10">
    <property type="entry name" value="Transferase(Phosphotransferase) domain 1"/>
    <property type="match status" value="1"/>
</dbReference>
<dbReference type="CDD" id="cd00180">
    <property type="entry name" value="PKc"/>
    <property type="match status" value="1"/>
</dbReference>
<dbReference type="PROSITE" id="PS00107">
    <property type="entry name" value="PROTEIN_KINASE_ATP"/>
    <property type="match status" value="1"/>
</dbReference>
<comment type="catalytic activity">
    <reaction evidence="8">
        <text>L-seryl-[protein] + ATP = O-phospho-L-seryl-[protein] + ADP + H(+)</text>
        <dbReference type="Rhea" id="RHEA:17989"/>
        <dbReference type="Rhea" id="RHEA-COMP:9863"/>
        <dbReference type="Rhea" id="RHEA-COMP:11604"/>
        <dbReference type="ChEBI" id="CHEBI:15378"/>
        <dbReference type="ChEBI" id="CHEBI:29999"/>
        <dbReference type="ChEBI" id="CHEBI:30616"/>
        <dbReference type="ChEBI" id="CHEBI:83421"/>
        <dbReference type="ChEBI" id="CHEBI:456216"/>
        <dbReference type="EC" id="2.7.11.1"/>
    </reaction>
</comment>
<evidence type="ECO:0000256" key="3">
    <source>
        <dbReference type="ARBA" id="ARBA00022679"/>
    </source>
</evidence>
<dbReference type="SUPFAM" id="SSF56112">
    <property type="entry name" value="Protein kinase-like (PK-like)"/>
    <property type="match status" value="1"/>
</dbReference>
<dbReference type="InterPro" id="IPR000719">
    <property type="entry name" value="Prot_kinase_dom"/>
</dbReference>
<evidence type="ECO:0000256" key="8">
    <source>
        <dbReference type="ARBA" id="ARBA00048679"/>
    </source>
</evidence>
<dbReference type="SMART" id="SM00220">
    <property type="entry name" value="S_TKc"/>
    <property type="match status" value="1"/>
</dbReference>
<gene>
    <name evidence="12" type="ORF">BD626DRAFT_507632</name>
</gene>
<dbReference type="GO" id="GO:0035556">
    <property type="term" value="P:intracellular signal transduction"/>
    <property type="evidence" value="ECO:0007669"/>
    <property type="project" value="TreeGrafter"/>
</dbReference>
<keyword evidence="4 9" id="KW-0547">Nucleotide-binding</keyword>
<feature type="domain" description="Protein kinase" evidence="11">
    <location>
        <begin position="23"/>
        <end position="214"/>
    </location>
</feature>
<dbReference type="InterPro" id="IPR008271">
    <property type="entry name" value="Ser/Thr_kinase_AS"/>
</dbReference>
<evidence type="ECO:0000256" key="2">
    <source>
        <dbReference type="ARBA" id="ARBA00022527"/>
    </source>
</evidence>
<evidence type="ECO:0000256" key="1">
    <source>
        <dbReference type="ARBA" id="ARBA00012513"/>
    </source>
</evidence>
<dbReference type="OrthoDB" id="68483at2759"/>
<evidence type="ECO:0000256" key="6">
    <source>
        <dbReference type="ARBA" id="ARBA00022840"/>
    </source>
</evidence>
<dbReference type="InterPro" id="IPR017441">
    <property type="entry name" value="Protein_kinase_ATP_BS"/>
</dbReference>
<dbReference type="EC" id="2.7.11.1" evidence="1"/>
<keyword evidence="5 12" id="KW-0418">Kinase</keyword>
<dbReference type="AlphaFoldDB" id="A0A550C459"/>
<accession>A0A550C459</accession>
<dbReference type="Proteomes" id="UP000320762">
    <property type="component" value="Unassembled WGS sequence"/>
</dbReference>
<keyword evidence="6 9" id="KW-0067">ATP-binding</keyword>
<dbReference type="InterPro" id="IPR050236">
    <property type="entry name" value="Ser_Thr_kinase_AGC"/>
</dbReference>
<evidence type="ECO:0000256" key="4">
    <source>
        <dbReference type="ARBA" id="ARBA00022741"/>
    </source>
</evidence>
<protein>
    <recommendedName>
        <fullName evidence="1">non-specific serine/threonine protein kinase</fullName>
        <ecNumber evidence="1">2.7.11.1</ecNumber>
    </recommendedName>
</protein>
<dbReference type="Gene3D" id="3.30.200.20">
    <property type="entry name" value="Phosphorylase Kinase, domain 1"/>
    <property type="match status" value="1"/>
</dbReference>
<dbReference type="PROSITE" id="PS50011">
    <property type="entry name" value="PROTEIN_KINASE_DOM"/>
    <property type="match status" value="1"/>
</dbReference>
<reference evidence="12 13" key="1">
    <citation type="journal article" date="2019" name="New Phytol.">
        <title>Comparative genomics reveals unique wood-decay strategies and fruiting body development in the Schizophyllaceae.</title>
        <authorList>
            <person name="Almasi E."/>
            <person name="Sahu N."/>
            <person name="Krizsan K."/>
            <person name="Balint B."/>
            <person name="Kovacs G.M."/>
            <person name="Kiss B."/>
            <person name="Cseklye J."/>
            <person name="Drula E."/>
            <person name="Henrissat B."/>
            <person name="Nagy I."/>
            <person name="Chovatia M."/>
            <person name="Adam C."/>
            <person name="LaButti K."/>
            <person name="Lipzen A."/>
            <person name="Riley R."/>
            <person name="Grigoriev I.V."/>
            <person name="Nagy L.G."/>
        </authorList>
    </citation>
    <scope>NUCLEOTIDE SEQUENCE [LARGE SCALE GENOMIC DNA]</scope>
    <source>
        <strain evidence="12 13">NL-1724</strain>
    </source>
</reference>
<dbReference type="PANTHER" id="PTHR24356">
    <property type="entry name" value="SERINE/THREONINE-PROTEIN KINASE"/>
    <property type="match status" value="1"/>
</dbReference>
<comment type="similarity">
    <text evidence="10">Belongs to the protein kinase superfamily.</text>
</comment>
<dbReference type="EMBL" id="VDMD01000027">
    <property type="protein sequence ID" value="TRM59583.1"/>
    <property type="molecule type" value="Genomic_DNA"/>
</dbReference>
<evidence type="ECO:0000256" key="7">
    <source>
        <dbReference type="ARBA" id="ARBA00047899"/>
    </source>
</evidence>
<dbReference type="STRING" id="97359.A0A550C459"/>
<feature type="binding site" evidence="9">
    <location>
        <position position="56"/>
    </location>
    <ligand>
        <name>ATP</name>
        <dbReference type="ChEBI" id="CHEBI:30616"/>
    </ligand>
</feature>
<keyword evidence="13" id="KW-1185">Reference proteome</keyword>
<evidence type="ECO:0000259" key="11">
    <source>
        <dbReference type="PROSITE" id="PS50011"/>
    </source>
</evidence>
<evidence type="ECO:0000256" key="9">
    <source>
        <dbReference type="PROSITE-ProRule" id="PRU10141"/>
    </source>
</evidence>
<dbReference type="GO" id="GO:0005524">
    <property type="term" value="F:ATP binding"/>
    <property type="evidence" value="ECO:0007669"/>
    <property type="project" value="UniProtKB-UniRule"/>
</dbReference>
<keyword evidence="2 10" id="KW-0723">Serine/threonine-protein kinase</keyword>
<evidence type="ECO:0000313" key="12">
    <source>
        <dbReference type="EMBL" id="TRM59583.1"/>
    </source>
</evidence>
<comment type="caution">
    <text evidence="12">The sequence shown here is derived from an EMBL/GenBank/DDBJ whole genome shotgun (WGS) entry which is preliminary data.</text>
</comment>
<dbReference type="PANTHER" id="PTHR24356:SF1">
    <property type="entry name" value="SERINE_THREONINE-PROTEIN KINASE GREATWALL"/>
    <property type="match status" value="1"/>
</dbReference>
<dbReference type="Pfam" id="PF00069">
    <property type="entry name" value="Pkinase"/>
    <property type="match status" value="1"/>
</dbReference>
<dbReference type="PROSITE" id="PS00108">
    <property type="entry name" value="PROTEIN_KINASE_ST"/>
    <property type="match status" value="1"/>
</dbReference>